<gene>
    <name evidence="2" type="ORF">QN277_020793</name>
</gene>
<organism evidence="2 3">
    <name type="scientific">Acacia crassicarpa</name>
    <name type="common">northern wattle</name>
    <dbReference type="NCBI Taxonomy" id="499986"/>
    <lineage>
        <taxon>Eukaryota</taxon>
        <taxon>Viridiplantae</taxon>
        <taxon>Streptophyta</taxon>
        <taxon>Embryophyta</taxon>
        <taxon>Tracheophyta</taxon>
        <taxon>Spermatophyta</taxon>
        <taxon>Magnoliopsida</taxon>
        <taxon>eudicotyledons</taxon>
        <taxon>Gunneridae</taxon>
        <taxon>Pentapetalae</taxon>
        <taxon>rosids</taxon>
        <taxon>fabids</taxon>
        <taxon>Fabales</taxon>
        <taxon>Fabaceae</taxon>
        <taxon>Caesalpinioideae</taxon>
        <taxon>mimosoid clade</taxon>
        <taxon>Acacieae</taxon>
        <taxon>Acacia</taxon>
    </lineage>
</organism>
<dbReference type="PANTHER" id="PTHR34959">
    <property type="entry name" value="PROTEIN LAZY 1"/>
    <property type="match status" value="1"/>
</dbReference>
<reference evidence="2" key="1">
    <citation type="submission" date="2023-10" db="EMBL/GenBank/DDBJ databases">
        <title>Chromosome-level genome of the transformable northern wattle, Acacia crassicarpa.</title>
        <authorList>
            <person name="Massaro I."/>
            <person name="Sinha N.R."/>
            <person name="Poethig S."/>
            <person name="Leichty A.R."/>
        </authorList>
    </citation>
    <scope>NUCLEOTIDE SEQUENCE</scope>
    <source>
        <strain evidence="2">Acra3RX</strain>
        <tissue evidence="2">Leaf</tissue>
    </source>
</reference>
<dbReference type="Proteomes" id="UP001293593">
    <property type="component" value="Unassembled WGS sequence"/>
</dbReference>
<dbReference type="EMBL" id="JAWXYG010000005">
    <property type="protein sequence ID" value="KAK4272206.1"/>
    <property type="molecule type" value="Genomic_DNA"/>
</dbReference>
<dbReference type="InterPro" id="IPR038928">
    <property type="entry name" value="LAZY1"/>
</dbReference>
<feature type="region of interest" description="Disordered" evidence="1">
    <location>
        <begin position="255"/>
        <end position="275"/>
    </location>
</feature>
<sequence length="379" mass="42643">MKLFQWAHRKFRQNSIEPFKDFTFGNPCCLTVQPTLDELHTYTNPSFKSTNQSRFLKPNQQESQTSYSEFDDNRDEEKSPEEESTVIPELFQGFLTIGTLGAETVTNEPATPTFAMPAENTFERNTEVTESDLKLINFELERFLEAEKERFYESSGRNSHVSTITLSGKQTDGAEDEDHGNTSVCPLQGYLLGSSIELPGTVVEVKKERASLGELFHRTRITNQGIIETEETGETQLKPTHQSSKHIISKLLKKVHSSSKSGNAPGSDANSASTNKKLSKVVRMFHRKVHSESSVINAKIIESHKGKVKNFLHDCFQGYDTGDPIVPGKGRNFPSECKTEKRSKNCKKNRVPPKLNNGGSSGKRECWIKTDDEYLVLEL</sequence>
<evidence type="ECO:0000256" key="1">
    <source>
        <dbReference type="SAM" id="MobiDB-lite"/>
    </source>
</evidence>
<feature type="compositionally biased region" description="Polar residues" evidence="1">
    <location>
        <begin position="262"/>
        <end position="275"/>
    </location>
</feature>
<feature type="compositionally biased region" description="Acidic residues" evidence="1">
    <location>
        <begin position="69"/>
        <end position="84"/>
    </location>
</feature>
<evidence type="ECO:0000313" key="2">
    <source>
        <dbReference type="EMBL" id="KAK4272206.1"/>
    </source>
</evidence>
<dbReference type="GO" id="GO:0009630">
    <property type="term" value="P:gravitropism"/>
    <property type="evidence" value="ECO:0007669"/>
    <property type="project" value="InterPro"/>
</dbReference>
<keyword evidence="3" id="KW-1185">Reference proteome</keyword>
<name>A0AAE1JNQ3_9FABA</name>
<evidence type="ECO:0000313" key="3">
    <source>
        <dbReference type="Proteomes" id="UP001293593"/>
    </source>
</evidence>
<dbReference type="GO" id="GO:2000012">
    <property type="term" value="P:regulation of auxin polar transport"/>
    <property type="evidence" value="ECO:0007669"/>
    <property type="project" value="InterPro"/>
</dbReference>
<dbReference type="AlphaFoldDB" id="A0AAE1JNQ3"/>
<comment type="caution">
    <text evidence="2">The sequence shown here is derived from an EMBL/GenBank/DDBJ whole genome shotgun (WGS) entry which is preliminary data.</text>
</comment>
<evidence type="ECO:0008006" key="4">
    <source>
        <dbReference type="Google" id="ProtNLM"/>
    </source>
</evidence>
<protein>
    <recommendedName>
        <fullName evidence="4">LAZY1</fullName>
    </recommendedName>
</protein>
<dbReference type="PANTHER" id="PTHR34959:SF4">
    <property type="entry name" value="PROTEIN LAZY 1"/>
    <property type="match status" value="1"/>
</dbReference>
<accession>A0AAE1JNQ3</accession>
<feature type="region of interest" description="Disordered" evidence="1">
    <location>
        <begin position="48"/>
        <end position="85"/>
    </location>
</feature>
<feature type="compositionally biased region" description="Polar residues" evidence="1">
    <location>
        <begin position="48"/>
        <end position="68"/>
    </location>
</feature>
<proteinExistence type="predicted"/>